<evidence type="ECO:0000313" key="1">
    <source>
        <dbReference type="EMBL" id="ACR69241.1"/>
    </source>
</evidence>
<proteinExistence type="predicted"/>
<dbReference type="AlphaFoldDB" id="C5BDC4"/>
<name>C5BDC4_EDWI9</name>
<dbReference type="HOGENOM" id="CLU_3343058_0_0_6"/>
<accession>C5BDC4</accession>
<sequence length="37" mass="4294">MSHYTTIQFFDGLLKMNVLLFCAQFGLNFHGPCEEKI</sequence>
<gene>
    <name evidence="1" type="ordered locus">NT01EI_2065</name>
</gene>
<dbReference type="Proteomes" id="UP000001485">
    <property type="component" value="Chromosome"/>
</dbReference>
<dbReference type="EMBL" id="CP001600">
    <property type="protein sequence ID" value="ACR69241.1"/>
    <property type="molecule type" value="Genomic_DNA"/>
</dbReference>
<evidence type="ECO:0000313" key="2">
    <source>
        <dbReference type="Proteomes" id="UP000001485"/>
    </source>
</evidence>
<reference evidence="1 2" key="2">
    <citation type="journal article" date="2012" name="J. Bacteriol.">
        <title>Genome Sequence of Edwardsiella ictaluri 93-146, a Strain Associated with a Natural Channel Catfish Outbreak of Enteric Septicemia of Catfish.</title>
        <authorList>
            <person name="Williams M.L."/>
            <person name="Gillaspy A.F."/>
            <person name="Dyer D.W."/>
            <person name="Thune R.L."/>
            <person name="Waldbieser G.C."/>
            <person name="Schuster S.C."/>
            <person name="Gipson J."/>
            <person name="Zaitshik J."/>
            <person name="Landry C."/>
            <person name="Banes M.M."/>
            <person name="Lawrence M.L."/>
        </authorList>
    </citation>
    <scope>NUCLEOTIDE SEQUENCE [LARGE SCALE GENOMIC DNA]</scope>
    <source>
        <strain evidence="1 2">93-146</strain>
    </source>
</reference>
<reference evidence="2" key="1">
    <citation type="submission" date="2009-03" db="EMBL/GenBank/DDBJ databases">
        <title>Complete genome sequence of Edwardsiella ictaluri 93-146.</title>
        <authorList>
            <person name="Williams M.L."/>
            <person name="Gillaspy A.F."/>
            <person name="Dyer D.W."/>
            <person name="Thune R.L."/>
            <person name="Waldbieser G.C."/>
            <person name="Schuster S.C."/>
            <person name="Gipson J."/>
            <person name="Zaitshik J."/>
            <person name="Landry C."/>
            <person name="Lawrence M.L."/>
        </authorList>
    </citation>
    <scope>NUCLEOTIDE SEQUENCE [LARGE SCALE GENOMIC DNA]</scope>
    <source>
        <strain evidence="2">93-146</strain>
    </source>
</reference>
<dbReference type="KEGG" id="eic:NT01EI_2065"/>
<organism evidence="1 2">
    <name type="scientific">Edwardsiella ictaluri (strain 93-146)</name>
    <dbReference type="NCBI Taxonomy" id="634503"/>
    <lineage>
        <taxon>Bacteria</taxon>
        <taxon>Pseudomonadati</taxon>
        <taxon>Pseudomonadota</taxon>
        <taxon>Gammaproteobacteria</taxon>
        <taxon>Enterobacterales</taxon>
        <taxon>Hafniaceae</taxon>
        <taxon>Edwardsiella</taxon>
    </lineage>
</organism>
<protein>
    <submittedName>
        <fullName evidence="1">Uncharacterized protein</fullName>
    </submittedName>
</protein>